<dbReference type="AlphaFoldDB" id="A0A2N5VRH3"/>
<accession>A0A2N5VRH3</accession>
<evidence type="ECO:0000313" key="2">
    <source>
        <dbReference type="EMBL" id="PLW52560.1"/>
    </source>
</evidence>
<dbReference type="InterPro" id="IPR010998">
    <property type="entry name" value="Integrase_recombinase_N"/>
</dbReference>
<reference evidence="2 3" key="1">
    <citation type="submission" date="2017-11" db="EMBL/GenBank/DDBJ databases">
        <title>De novo assembly and phasing of dikaryotic genomes from two isolates of Puccinia coronata f. sp. avenae, the causal agent of oat crown rust.</title>
        <authorList>
            <person name="Miller M.E."/>
            <person name="Zhang Y."/>
            <person name="Omidvar V."/>
            <person name="Sperschneider J."/>
            <person name="Schwessinger B."/>
            <person name="Raley C."/>
            <person name="Palmer J.M."/>
            <person name="Garnica D."/>
            <person name="Upadhyaya N."/>
            <person name="Rathjen J."/>
            <person name="Taylor J.M."/>
            <person name="Park R.F."/>
            <person name="Dodds P.N."/>
            <person name="Hirsch C.D."/>
            <person name="Kianian S.F."/>
            <person name="Figueroa M."/>
        </authorList>
    </citation>
    <scope>NUCLEOTIDE SEQUENCE [LARGE SCALE GENOMIC DNA]</scope>
    <source>
        <strain evidence="2">12NC29</strain>
    </source>
</reference>
<dbReference type="EMBL" id="PGCJ01000079">
    <property type="protein sequence ID" value="PLW52560.1"/>
    <property type="molecule type" value="Genomic_DNA"/>
</dbReference>
<dbReference type="Gene3D" id="1.10.150.130">
    <property type="match status" value="1"/>
</dbReference>
<comment type="caution">
    <text evidence="2">The sequence shown here is derived from an EMBL/GenBank/DDBJ whole genome shotgun (WGS) entry which is preliminary data.</text>
</comment>
<proteinExistence type="predicted"/>
<keyword evidence="1" id="KW-0238">DNA-binding</keyword>
<dbReference type="STRING" id="200324.A0A2N5VRH3"/>
<protein>
    <submittedName>
        <fullName evidence="2">Uncharacterized protein</fullName>
    </submittedName>
</protein>
<evidence type="ECO:0000313" key="3">
    <source>
        <dbReference type="Proteomes" id="UP000235388"/>
    </source>
</evidence>
<dbReference type="OrthoDB" id="102511at2759"/>
<dbReference type="GO" id="GO:0003677">
    <property type="term" value="F:DNA binding"/>
    <property type="evidence" value="ECO:0007669"/>
    <property type="project" value="UniProtKB-KW"/>
</dbReference>
<evidence type="ECO:0000256" key="1">
    <source>
        <dbReference type="ARBA" id="ARBA00023125"/>
    </source>
</evidence>
<name>A0A2N5VRH3_9BASI</name>
<sequence>MIYTAKIPHFVNRGLEKIQLSNADSQVLEAWKPSTLVSYNAAVKKYANFKESRGELRYTLPIAPPKLYAFVAWAGRGHEDDGSTKISPGSLTKYLFAIKSWHTSLPKGLCQLTQSAVTSDILSRCYIGPSIRCNGAPMLHRPGLMLHRRCLTVNSAVAMQDHLMSPRRNPLAMLRRRDGNRHDGQPIHHQPNAMMYRLVASQWLTQYQRRRFYIGAGDPLPVLPDAISGLVDTTSGLLDATPGLLNTTLAPLDATSVVVDTTSLLPDATTAWLATSAVWPDATLDTRTDTTPYHHHHRCTAARQGLSNEGVMNQNPAHLEQMLLKPNHHVHWQYINQAYSPPPPTISQCPTPQASLAQAFKHGFHLFIALLKNQFLVAIPKSQSALLPLCYEPPTPPHVINLLDASSLEAHGRFKATRPI</sequence>
<keyword evidence="3" id="KW-1185">Reference proteome</keyword>
<gene>
    <name evidence="2" type="ORF">PCANC_07728</name>
</gene>
<organism evidence="2 3">
    <name type="scientific">Puccinia coronata f. sp. avenae</name>
    <dbReference type="NCBI Taxonomy" id="200324"/>
    <lineage>
        <taxon>Eukaryota</taxon>
        <taxon>Fungi</taxon>
        <taxon>Dikarya</taxon>
        <taxon>Basidiomycota</taxon>
        <taxon>Pucciniomycotina</taxon>
        <taxon>Pucciniomycetes</taxon>
        <taxon>Pucciniales</taxon>
        <taxon>Pucciniaceae</taxon>
        <taxon>Puccinia</taxon>
    </lineage>
</organism>
<dbReference type="Proteomes" id="UP000235388">
    <property type="component" value="Unassembled WGS sequence"/>
</dbReference>